<accession>A0A4Y4XP62</accession>
<dbReference type="Proteomes" id="UP000319650">
    <property type="component" value="Unassembled WGS sequence"/>
</dbReference>
<dbReference type="RefSeq" id="WP_143429150.1">
    <property type="nucleotide sequence ID" value="NZ_MUPN01000068.1"/>
</dbReference>
<feature type="non-terminal residue" evidence="1">
    <location>
        <position position="81"/>
    </location>
</feature>
<evidence type="ECO:0000313" key="2">
    <source>
        <dbReference type="Proteomes" id="UP000319650"/>
    </source>
</evidence>
<proteinExistence type="predicted"/>
<comment type="caution">
    <text evidence="1">The sequence shown here is derived from an EMBL/GenBank/DDBJ whole genome shotgun (WGS) entry which is preliminary data.</text>
</comment>
<reference evidence="1 2" key="1">
    <citation type="journal article" date="2017" name="Front. Cell. Infect. Microbiol.">
        <title>Whole Genome Sequence and Phylogenetic Analysis Show Helicobacter pylori Strains from Latin America Have Followed a Unique Evolution Pathway.</title>
        <authorList>
            <person name="Munoz-Ramirez Z.Y."/>
            <person name="Mendez-Tenorio A."/>
            <person name="Kato I."/>
            <person name="Bravo M.M."/>
            <person name="Rizzato C."/>
            <person name="Thorell K."/>
            <person name="Torres R.C."/>
            <person name="Aviles-Jimenez F."/>
            <person name="Camorlinga M."/>
            <person name="Canzian F."/>
            <person name="Torres J."/>
        </authorList>
    </citation>
    <scope>NUCLEOTIDE SEQUENCE [LARGE SCALE GENOMIC DNA]</scope>
    <source>
        <strain evidence="1 2">CM22351</strain>
    </source>
</reference>
<dbReference type="EMBL" id="MUPN01000068">
    <property type="protein sequence ID" value="OOQ41492.1"/>
    <property type="molecule type" value="Genomic_DNA"/>
</dbReference>
<feature type="non-terminal residue" evidence="1">
    <location>
        <position position="1"/>
    </location>
</feature>
<protein>
    <submittedName>
        <fullName evidence="1">Uncharacterized protein</fullName>
    </submittedName>
</protein>
<sequence>SAELMDYASLKSVKNLEGMPKVILEIKEPNACLLIQSESDDSLILENNMQTILNALSTIPVVLDSQISSDPNIYQSWWKIR</sequence>
<name>A0A4Y4XP62_HELPX</name>
<evidence type="ECO:0000313" key="1">
    <source>
        <dbReference type="EMBL" id="OOQ41492.1"/>
    </source>
</evidence>
<organism evidence="1 2">
    <name type="scientific">Helicobacter pylori</name>
    <name type="common">Campylobacter pylori</name>
    <dbReference type="NCBI Taxonomy" id="210"/>
    <lineage>
        <taxon>Bacteria</taxon>
        <taxon>Pseudomonadati</taxon>
        <taxon>Campylobacterota</taxon>
        <taxon>Epsilonproteobacteria</taxon>
        <taxon>Campylobacterales</taxon>
        <taxon>Helicobacteraceae</taxon>
        <taxon>Helicobacter</taxon>
    </lineage>
</organism>
<dbReference type="AlphaFoldDB" id="A0A4Y4XP62"/>
<gene>
    <name evidence="1" type="ORF">B0X64_00645</name>
</gene>